<dbReference type="EMBL" id="MNCJ02000324">
    <property type="protein sequence ID" value="KAF5789740.1"/>
    <property type="molecule type" value="Genomic_DNA"/>
</dbReference>
<dbReference type="Proteomes" id="UP000215914">
    <property type="component" value="Unassembled WGS sequence"/>
</dbReference>
<gene>
    <name evidence="1" type="ORF">HanXRQr2_Chr09g0374841</name>
</gene>
<proteinExistence type="predicted"/>
<protein>
    <submittedName>
        <fullName evidence="1">Uncharacterized protein</fullName>
    </submittedName>
</protein>
<reference evidence="1" key="1">
    <citation type="journal article" date="2017" name="Nature">
        <title>The sunflower genome provides insights into oil metabolism, flowering and Asterid evolution.</title>
        <authorList>
            <person name="Badouin H."/>
            <person name="Gouzy J."/>
            <person name="Grassa C.J."/>
            <person name="Murat F."/>
            <person name="Staton S.E."/>
            <person name="Cottret L."/>
            <person name="Lelandais-Briere C."/>
            <person name="Owens G.L."/>
            <person name="Carrere S."/>
            <person name="Mayjonade B."/>
            <person name="Legrand L."/>
            <person name="Gill N."/>
            <person name="Kane N.C."/>
            <person name="Bowers J.E."/>
            <person name="Hubner S."/>
            <person name="Bellec A."/>
            <person name="Berard A."/>
            <person name="Berges H."/>
            <person name="Blanchet N."/>
            <person name="Boniface M.C."/>
            <person name="Brunel D."/>
            <person name="Catrice O."/>
            <person name="Chaidir N."/>
            <person name="Claudel C."/>
            <person name="Donnadieu C."/>
            <person name="Faraut T."/>
            <person name="Fievet G."/>
            <person name="Helmstetter N."/>
            <person name="King M."/>
            <person name="Knapp S.J."/>
            <person name="Lai Z."/>
            <person name="Le Paslier M.C."/>
            <person name="Lippi Y."/>
            <person name="Lorenzon L."/>
            <person name="Mandel J.R."/>
            <person name="Marage G."/>
            <person name="Marchand G."/>
            <person name="Marquand E."/>
            <person name="Bret-Mestries E."/>
            <person name="Morien E."/>
            <person name="Nambeesan S."/>
            <person name="Nguyen T."/>
            <person name="Pegot-Espagnet P."/>
            <person name="Pouilly N."/>
            <person name="Raftis F."/>
            <person name="Sallet E."/>
            <person name="Schiex T."/>
            <person name="Thomas J."/>
            <person name="Vandecasteele C."/>
            <person name="Vares D."/>
            <person name="Vear F."/>
            <person name="Vautrin S."/>
            <person name="Crespi M."/>
            <person name="Mangin B."/>
            <person name="Burke J.M."/>
            <person name="Salse J."/>
            <person name="Munos S."/>
            <person name="Vincourt P."/>
            <person name="Rieseberg L.H."/>
            <person name="Langlade N.B."/>
        </authorList>
    </citation>
    <scope>NUCLEOTIDE SEQUENCE</scope>
    <source>
        <tissue evidence="1">Leaves</tissue>
    </source>
</reference>
<dbReference type="Gramene" id="mRNA:HanXRQr2_Chr09g0374841">
    <property type="protein sequence ID" value="mRNA:HanXRQr2_Chr09g0374841"/>
    <property type="gene ID" value="HanXRQr2_Chr09g0374841"/>
</dbReference>
<dbReference type="AlphaFoldDB" id="A0A9K3N7K3"/>
<accession>A0A9K3N7K3</accession>
<sequence>MKKPSNPKLVLSTSQCSKSLDFQIIVAPPDCKEIICNQDFQLINSVEQIIQQRDNQLFNSSK</sequence>
<comment type="caution">
    <text evidence="1">The sequence shown here is derived from an EMBL/GenBank/DDBJ whole genome shotgun (WGS) entry which is preliminary data.</text>
</comment>
<evidence type="ECO:0000313" key="2">
    <source>
        <dbReference type="Proteomes" id="UP000215914"/>
    </source>
</evidence>
<name>A0A9K3N7K3_HELAN</name>
<reference evidence="1" key="2">
    <citation type="submission" date="2020-06" db="EMBL/GenBank/DDBJ databases">
        <title>Helianthus annuus Genome sequencing and assembly Release 2.</title>
        <authorList>
            <person name="Gouzy J."/>
            <person name="Langlade N."/>
            <person name="Munos S."/>
        </authorList>
    </citation>
    <scope>NUCLEOTIDE SEQUENCE</scope>
    <source>
        <tissue evidence="1">Leaves</tissue>
    </source>
</reference>
<evidence type="ECO:0000313" key="1">
    <source>
        <dbReference type="EMBL" id="KAF5789740.1"/>
    </source>
</evidence>
<organism evidence="1 2">
    <name type="scientific">Helianthus annuus</name>
    <name type="common">Common sunflower</name>
    <dbReference type="NCBI Taxonomy" id="4232"/>
    <lineage>
        <taxon>Eukaryota</taxon>
        <taxon>Viridiplantae</taxon>
        <taxon>Streptophyta</taxon>
        <taxon>Embryophyta</taxon>
        <taxon>Tracheophyta</taxon>
        <taxon>Spermatophyta</taxon>
        <taxon>Magnoliopsida</taxon>
        <taxon>eudicotyledons</taxon>
        <taxon>Gunneridae</taxon>
        <taxon>Pentapetalae</taxon>
        <taxon>asterids</taxon>
        <taxon>campanulids</taxon>
        <taxon>Asterales</taxon>
        <taxon>Asteraceae</taxon>
        <taxon>Asteroideae</taxon>
        <taxon>Heliantheae alliance</taxon>
        <taxon>Heliantheae</taxon>
        <taxon>Helianthus</taxon>
    </lineage>
</organism>
<keyword evidence="2" id="KW-1185">Reference proteome</keyword>